<proteinExistence type="predicted"/>
<protein>
    <submittedName>
        <fullName evidence="1">Uncharacterized protein</fullName>
    </submittedName>
</protein>
<dbReference type="HOGENOM" id="CLU_1494986_0_0_6"/>
<dbReference type="OrthoDB" id="6964987at2"/>
<evidence type="ECO:0000313" key="1">
    <source>
        <dbReference type="EMBL" id="AEF21409.1"/>
    </source>
</evidence>
<dbReference type="KEGG" id="pfv:Psefu_1433"/>
<dbReference type="EMBL" id="CP002727">
    <property type="protein sequence ID" value="AEF21409.1"/>
    <property type="molecule type" value="Genomic_DNA"/>
</dbReference>
<gene>
    <name evidence="1" type="ordered locus">Psefu_1433</name>
</gene>
<organism evidence="1 2">
    <name type="scientific">Pseudomonas fulva (strain 12-X)</name>
    <dbReference type="NCBI Taxonomy" id="743720"/>
    <lineage>
        <taxon>Bacteria</taxon>
        <taxon>Pseudomonadati</taxon>
        <taxon>Pseudomonadota</taxon>
        <taxon>Gammaproteobacteria</taxon>
        <taxon>Pseudomonadales</taxon>
        <taxon>Pseudomonadaceae</taxon>
        <taxon>Pseudomonas</taxon>
    </lineage>
</organism>
<name>F6AFE8_PSEF1</name>
<dbReference type="Proteomes" id="UP000000686">
    <property type="component" value="Chromosome"/>
</dbReference>
<sequence length="180" mass="19238">MIYLILTLASNDLLRAALIHGGSVILKLARPGDSSQAIRVHIDAECSEHRIRLRATLADITGELTLDPHEAGFFNQAKLFIEDLANGRLDTGIPRPESEPAHSPTATLGTDDERTLRTVCRQGGSTTLTTGTIVNVHPGSFEGTPLHTGIAVHGARTHLVSGSPQDVYLSLAEHIQQLAA</sequence>
<keyword evidence="2" id="KW-1185">Reference proteome</keyword>
<dbReference type="AlphaFoldDB" id="F6AFE8"/>
<evidence type="ECO:0000313" key="2">
    <source>
        <dbReference type="Proteomes" id="UP000000686"/>
    </source>
</evidence>
<dbReference type="RefSeq" id="WP_013790540.1">
    <property type="nucleotide sequence ID" value="NC_015556.1"/>
</dbReference>
<reference evidence="1 2" key="1">
    <citation type="submission" date="2011-04" db="EMBL/GenBank/DDBJ databases">
        <title>Complete sequence of Pseudomonas fulva 12-X.</title>
        <authorList>
            <consortium name="US DOE Joint Genome Institute"/>
            <person name="Lucas S."/>
            <person name="Han J."/>
            <person name="Lapidus A."/>
            <person name="Cheng J.-F."/>
            <person name="Goodwin L."/>
            <person name="Pitluck S."/>
            <person name="Peters L."/>
            <person name="Mikhailova N."/>
            <person name="Pagani I."/>
            <person name="Davenport K."/>
            <person name="Han C."/>
            <person name="Tapia R."/>
            <person name="Land M."/>
            <person name="Hauser L."/>
            <person name="Kyrpides N."/>
            <person name="Ivanova N."/>
            <person name="Pagani I."/>
            <person name="Lcollab F.I."/>
            <person name="Woyke T."/>
        </authorList>
    </citation>
    <scope>NUCLEOTIDE SEQUENCE [LARGE SCALE GENOMIC DNA]</scope>
    <source>
        <strain evidence="2">12-X</strain>
    </source>
</reference>
<accession>F6AFE8</accession>
<dbReference type="STRING" id="743720.Psefu_1433"/>